<evidence type="ECO:0000256" key="3">
    <source>
        <dbReference type="ARBA" id="ARBA00022827"/>
    </source>
</evidence>
<keyword evidence="4" id="KW-0560">Oxidoreductase</keyword>
<reference evidence="6 7" key="1">
    <citation type="journal article" date="2023" name="G3 (Bethesda)">
        <title>A chromosome-level genome assembly of Zasmidium syzygii isolated from banana leaves.</title>
        <authorList>
            <person name="van Westerhoven A.C."/>
            <person name="Mehrabi R."/>
            <person name="Talebi R."/>
            <person name="Steentjes M.B.F."/>
            <person name="Corcolon B."/>
            <person name="Chong P.A."/>
            <person name="Kema G.H.J."/>
            <person name="Seidl M.F."/>
        </authorList>
    </citation>
    <scope>NUCLEOTIDE SEQUENCE [LARGE SCALE GENOMIC DNA]</scope>
    <source>
        <strain evidence="6 7">P124</strain>
    </source>
</reference>
<dbReference type="InterPro" id="IPR020946">
    <property type="entry name" value="Flavin_mOase-like"/>
</dbReference>
<dbReference type="SUPFAM" id="SSF51905">
    <property type="entry name" value="FAD/NAD(P)-binding domain"/>
    <property type="match status" value="3"/>
</dbReference>
<dbReference type="PANTHER" id="PTHR42877">
    <property type="entry name" value="L-ORNITHINE N(5)-MONOOXYGENASE-RELATED"/>
    <property type="match status" value="1"/>
</dbReference>
<comment type="similarity">
    <text evidence="1">Belongs to the FAD-binding monooxygenase family.</text>
</comment>
<evidence type="ECO:0000313" key="7">
    <source>
        <dbReference type="Proteomes" id="UP001305779"/>
    </source>
</evidence>
<evidence type="ECO:0000256" key="1">
    <source>
        <dbReference type="ARBA" id="ARBA00010139"/>
    </source>
</evidence>
<protein>
    <recommendedName>
        <fullName evidence="8">Flavin-containing monooxygenase</fullName>
    </recommendedName>
</protein>
<accession>A0ABR0F328</accession>
<comment type="caution">
    <text evidence="6">The sequence shown here is derived from an EMBL/GenBank/DDBJ whole genome shotgun (WGS) entry which is preliminary data.</text>
</comment>
<evidence type="ECO:0000256" key="2">
    <source>
        <dbReference type="ARBA" id="ARBA00022630"/>
    </source>
</evidence>
<sequence length="568" mass="65171">MADLNGTNGHHVSNNGFHNGVANHQEHLDRITIPLNNVPAFTPRMMMAHKLQHECKDKMSRIMSDFVIYEARNTVGGTWDANTYPGVRCDVPSHIYCFPFEPNPEWSHYFSTGDEIQRYFQSTVRKWDLDKHVKFDHRVEEARWMEEAAQWKLVVRHGDQVFEDVVDILISARGFLSTWRWPDIQGIHDFAGKKVHSAAWDHDYDYSHKRIAVIGNGSSGIQILPEMAKLEGSQVVSFQRGPTWVVARHQPAKLMGRNDPNPNPPYTDEDKQRLRDPEKLREYRKLIQGNTNKNFKLFVKDSPYNAEMTEFARDQMATALNHDPELCEKLIPKYELGCRRVTPGNGYLEAFTQPNVSLTNNGITRVSEKGIHTEDGVFHPFDVIICATGFDISQVPTFSIIGREGITLAEKWKDEPESYISLAAADMPNLFFFTGPNATVGHGSLIFSLNWSAEWMIRWMEKMAEEDIASIVPKQEVVDEFVRYGDTIHKTLTWTGGCRSWYKANRVDGRVTATFAGSAILYEKLVNGRLRPEDFDIRYRSANRFRFLGNGFTEYELTEGNDLSYYIP</sequence>
<dbReference type="InterPro" id="IPR051209">
    <property type="entry name" value="FAD-bind_Monooxygenase_sf"/>
</dbReference>
<keyword evidence="7" id="KW-1185">Reference proteome</keyword>
<keyword evidence="3" id="KW-0274">FAD</keyword>
<keyword evidence="2" id="KW-0285">Flavoprotein</keyword>
<evidence type="ECO:0000256" key="4">
    <source>
        <dbReference type="ARBA" id="ARBA00023002"/>
    </source>
</evidence>
<dbReference type="InterPro" id="IPR036188">
    <property type="entry name" value="FAD/NAD-bd_sf"/>
</dbReference>
<gene>
    <name evidence="6" type="ORF">PRZ48_002092</name>
</gene>
<evidence type="ECO:0008006" key="8">
    <source>
        <dbReference type="Google" id="ProtNLM"/>
    </source>
</evidence>
<evidence type="ECO:0000313" key="6">
    <source>
        <dbReference type="EMBL" id="KAK4508354.1"/>
    </source>
</evidence>
<proteinExistence type="inferred from homology"/>
<feature type="region of interest" description="Disordered" evidence="5">
    <location>
        <begin position="252"/>
        <end position="275"/>
    </location>
</feature>
<dbReference type="EMBL" id="JAXOVC010000001">
    <property type="protein sequence ID" value="KAK4508354.1"/>
    <property type="molecule type" value="Genomic_DNA"/>
</dbReference>
<organism evidence="6 7">
    <name type="scientific">Zasmidium cellare</name>
    <name type="common">Wine cellar mold</name>
    <name type="synonym">Racodium cellare</name>
    <dbReference type="NCBI Taxonomy" id="395010"/>
    <lineage>
        <taxon>Eukaryota</taxon>
        <taxon>Fungi</taxon>
        <taxon>Dikarya</taxon>
        <taxon>Ascomycota</taxon>
        <taxon>Pezizomycotina</taxon>
        <taxon>Dothideomycetes</taxon>
        <taxon>Dothideomycetidae</taxon>
        <taxon>Mycosphaerellales</taxon>
        <taxon>Mycosphaerellaceae</taxon>
        <taxon>Zasmidium</taxon>
    </lineage>
</organism>
<name>A0ABR0F328_ZASCE</name>
<dbReference type="Pfam" id="PF00743">
    <property type="entry name" value="FMO-like"/>
    <property type="match status" value="1"/>
</dbReference>
<evidence type="ECO:0000256" key="5">
    <source>
        <dbReference type="SAM" id="MobiDB-lite"/>
    </source>
</evidence>
<dbReference type="PANTHER" id="PTHR42877:SF2">
    <property type="entry name" value="FAD_NAD(P)-BINDING DOMAIN-CONTAINING PROTEIN"/>
    <property type="match status" value="1"/>
</dbReference>
<dbReference type="Proteomes" id="UP001305779">
    <property type="component" value="Unassembled WGS sequence"/>
</dbReference>
<dbReference type="Gene3D" id="3.50.50.60">
    <property type="entry name" value="FAD/NAD(P)-binding domain"/>
    <property type="match status" value="2"/>
</dbReference>